<evidence type="ECO:0000259" key="4">
    <source>
        <dbReference type="PROSITE" id="PS50137"/>
    </source>
</evidence>
<dbReference type="SMART" id="SM00552">
    <property type="entry name" value="ADEAMc"/>
    <property type="match status" value="1"/>
</dbReference>
<dbReference type="Gene3D" id="1.10.10.10">
    <property type="entry name" value="Winged helix-like DNA-binding domain superfamily/Winged helix DNA-binding domain"/>
    <property type="match status" value="2"/>
</dbReference>
<dbReference type="InterPro" id="IPR036390">
    <property type="entry name" value="WH_DNA-bd_sf"/>
</dbReference>
<dbReference type="InterPro" id="IPR002466">
    <property type="entry name" value="A_deamin"/>
</dbReference>
<dbReference type="Gene3D" id="3.30.160.20">
    <property type="match status" value="1"/>
</dbReference>
<dbReference type="GO" id="GO:0005730">
    <property type="term" value="C:nucleolus"/>
    <property type="evidence" value="ECO:0007669"/>
    <property type="project" value="TreeGrafter"/>
</dbReference>
<dbReference type="Pfam" id="PF02295">
    <property type="entry name" value="z-alpha"/>
    <property type="match status" value="2"/>
</dbReference>
<dbReference type="GO" id="GO:0008251">
    <property type="term" value="F:tRNA-specific adenosine deaminase activity"/>
    <property type="evidence" value="ECO:0007669"/>
    <property type="project" value="TreeGrafter"/>
</dbReference>
<dbReference type="PANTHER" id="PTHR10910">
    <property type="entry name" value="EUKARYOTE SPECIFIC DSRNA BINDING PROTEIN"/>
    <property type="match status" value="1"/>
</dbReference>
<evidence type="ECO:0000259" key="5">
    <source>
        <dbReference type="PROSITE" id="PS50139"/>
    </source>
</evidence>
<feature type="domain" description="A to I editase" evidence="6">
    <location>
        <begin position="664"/>
        <end position="1001"/>
    </location>
</feature>
<dbReference type="PROSITE" id="PS50141">
    <property type="entry name" value="A_DEAMIN_EDITASE"/>
    <property type="match status" value="1"/>
</dbReference>
<dbReference type="InterPro" id="IPR014720">
    <property type="entry name" value="dsRBD_dom"/>
</dbReference>
<dbReference type="OrthoDB" id="10268011at2759"/>
<evidence type="ECO:0000256" key="1">
    <source>
        <dbReference type="ARBA" id="ARBA00022884"/>
    </source>
</evidence>
<evidence type="ECO:0000256" key="3">
    <source>
        <dbReference type="SAM" id="MobiDB-lite"/>
    </source>
</evidence>
<dbReference type="GO" id="GO:0003726">
    <property type="term" value="F:double-stranded RNA adenosine deaminase activity"/>
    <property type="evidence" value="ECO:0007669"/>
    <property type="project" value="InterPro"/>
</dbReference>
<dbReference type="GO" id="GO:0006396">
    <property type="term" value="P:RNA processing"/>
    <property type="evidence" value="ECO:0007669"/>
    <property type="project" value="InterPro"/>
</dbReference>
<dbReference type="Pfam" id="PF00035">
    <property type="entry name" value="dsrm"/>
    <property type="match status" value="1"/>
</dbReference>
<feature type="compositionally biased region" description="Polar residues" evidence="3">
    <location>
        <begin position="444"/>
        <end position="481"/>
    </location>
</feature>
<dbReference type="PROSITE" id="PS50137">
    <property type="entry name" value="DS_RBD"/>
    <property type="match status" value="1"/>
</dbReference>
<feature type="domain" description="Z-binding" evidence="5">
    <location>
        <begin position="230"/>
        <end position="295"/>
    </location>
</feature>
<sequence>MSNVDLRRQLLDFFQLNYHKDVKLIDICRAVQQPKKVVNSVLYNLRSEGILQKVVESPPVWRVNEKLYDRYTQATVVPDATPYHYTLKDENPIPCITKNNNFAVLSSVENNRSDPMYVKEQLVAYHTVVSSTTSEEFCQSFSGRQIATPALPIQNAGNNINPSAYLSKPAEAVLNILHKQKGPLSCKALCSLLGFPEPIVKMALQHLMSLGLVFQDNYSMFCTVVNKSNAIPQDDIVLRIINYLKRAQTAIHTKDLVKGVGLNNKKEINPLLYKLQQKGVVTKVNESPPMWQLGEQLVNNIGDKTVKQTEVNYKREDQTVVHNALPNGVPKEIEYTKPLTPLGGRQRYKNGVKGLLANNMASYEESSSTIESSTEVNANNAYAEPNRSHLKNGNEIPENLMKKNFQEAAVIENSSSLPLSPDLINLMSSLQAPNMNKNIESSCKIASNSSKTSADSESQHGSGRSMNSRNGRQSNESSGNASRKAAAAAAAKAAAGKLPEPNSAAHYVNDVLNSDSFAALMKNPVSALYEYGQRNHIDTKVEIVLSEGPPHNPRFKAVAYMGEEELSTAWDKTKKDARRQAAELAVRGLVANGGFGKFSSLATSPETVNELPPVVSQFDMIAALSHKTFNERVLQVPEYMGGRKVLAALVMKKGGSDSRGTVICLGTGNRCITGEGLSQDGLVVNDSHAEVITRRGFLRFLYKQLKTYEAGKEHSIFEPTDDGKLQIKSDVTFHLYISTAPCGDGALFTHNLKPGEKVEPPDDNDSQHHPVFTKSLQGLLRSKMEAGEGTIPIDTEYRFQSWDAILRGEKLRTMSCSDKIARWNVLGLQGALLSHIMKPVYLSSVTLGNLYHHGHLSRAVCCRLVGEPDLNELLPEGYRLNHPDLGRVIVCTPSRETEKTKPHSINWCHEDERPELTSGVNGTSDERAGGQLQSRLCKAVLFQSFKEIAAKFGVDHLSNLTYGEAKRAAEDFQAAKEVLFNRFQQLGRGTWIRKPEEEEEFMKMIFDIAISPFETSCTY</sequence>
<evidence type="ECO:0000313" key="8">
    <source>
        <dbReference type="Proteomes" id="UP000054359"/>
    </source>
</evidence>
<protein>
    <submittedName>
        <fullName evidence="7">Double-stranded RNA-specific adenosine deaminase</fullName>
    </submittedName>
</protein>
<proteinExistence type="predicted"/>
<feature type="domain" description="DRBM" evidence="4">
    <location>
        <begin position="523"/>
        <end position="591"/>
    </location>
</feature>
<dbReference type="GO" id="GO:0006382">
    <property type="term" value="P:adenosine to inosine editing"/>
    <property type="evidence" value="ECO:0007669"/>
    <property type="project" value="TreeGrafter"/>
</dbReference>
<dbReference type="InterPro" id="IPR036388">
    <property type="entry name" value="WH-like_DNA-bd_sf"/>
</dbReference>
<gene>
    <name evidence="7" type="ORF">X975_16332</name>
</gene>
<dbReference type="OMA" id="ADGWHKL"/>
<evidence type="ECO:0000256" key="2">
    <source>
        <dbReference type="PROSITE-ProRule" id="PRU00266"/>
    </source>
</evidence>
<dbReference type="STRING" id="407821.A0A087TKS8"/>
<dbReference type="SMART" id="SM00358">
    <property type="entry name" value="DSRM"/>
    <property type="match status" value="1"/>
</dbReference>
<dbReference type="EMBL" id="KK115682">
    <property type="protein sequence ID" value="KFM65717.1"/>
    <property type="molecule type" value="Genomic_DNA"/>
</dbReference>
<dbReference type="Proteomes" id="UP000054359">
    <property type="component" value="Unassembled WGS sequence"/>
</dbReference>
<keyword evidence="1 2" id="KW-0694">RNA-binding</keyword>
<dbReference type="GO" id="GO:0003725">
    <property type="term" value="F:double-stranded RNA binding"/>
    <property type="evidence" value="ECO:0007669"/>
    <property type="project" value="TreeGrafter"/>
</dbReference>
<keyword evidence="8" id="KW-1185">Reference proteome</keyword>
<feature type="domain" description="Z-binding" evidence="5">
    <location>
        <begin position="1"/>
        <end position="65"/>
    </location>
</feature>
<dbReference type="SUPFAM" id="SSF54768">
    <property type="entry name" value="dsRNA-binding domain-like"/>
    <property type="match status" value="1"/>
</dbReference>
<evidence type="ECO:0000313" key="7">
    <source>
        <dbReference type="EMBL" id="KFM65717.1"/>
    </source>
</evidence>
<dbReference type="SUPFAM" id="SSF46785">
    <property type="entry name" value="Winged helix' DNA-binding domain"/>
    <property type="match status" value="2"/>
</dbReference>
<dbReference type="AlphaFoldDB" id="A0A087TKS8"/>
<organism evidence="7 8">
    <name type="scientific">Stegodyphus mimosarum</name>
    <name type="common">African social velvet spider</name>
    <dbReference type="NCBI Taxonomy" id="407821"/>
    <lineage>
        <taxon>Eukaryota</taxon>
        <taxon>Metazoa</taxon>
        <taxon>Ecdysozoa</taxon>
        <taxon>Arthropoda</taxon>
        <taxon>Chelicerata</taxon>
        <taxon>Arachnida</taxon>
        <taxon>Araneae</taxon>
        <taxon>Araneomorphae</taxon>
        <taxon>Entelegynae</taxon>
        <taxon>Eresoidea</taxon>
        <taxon>Eresidae</taxon>
        <taxon>Stegodyphus</taxon>
    </lineage>
</organism>
<feature type="non-terminal residue" evidence="7">
    <location>
        <position position="1019"/>
    </location>
</feature>
<dbReference type="SMART" id="SM00550">
    <property type="entry name" value="Zalpha"/>
    <property type="match status" value="2"/>
</dbReference>
<dbReference type="PANTHER" id="PTHR10910:SF107">
    <property type="entry name" value="DOUBLE-STRANDED RNA-SPECIFIC ADENOSINE DEAMINASE"/>
    <property type="match status" value="1"/>
</dbReference>
<evidence type="ECO:0000259" key="6">
    <source>
        <dbReference type="PROSITE" id="PS50141"/>
    </source>
</evidence>
<name>A0A087TKS8_STEMI</name>
<dbReference type="InterPro" id="IPR042371">
    <property type="entry name" value="Z_dom"/>
</dbReference>
<dbReference type="PROSITE" id="PS50139">
    <property type="entry name" value="Z_BINDING"/>
    <property type="match status" value="2"/>
</dbReference>
<accession>A0A087TKS8</accession>
<reference evidence="7 8" key="1">
    <citation type="submission" date="2013-11" db="EMBL/GenBank/DDBJ databases">
        <title>Genome sequencing of Stegodyphus mimosarum.</title>
        <authorList>
            <person name="Bechsgaard J."/>
        </authorList>
    </citation>
    <scope>NUCLEOTIDE SEQUENCE [LARGE SCALE GENOMIC DNA]</scope>
</reference>
<dbReference type="GO" id="GO:0005737">
    <property type="term" value="C:cytoplasm"/>
    <property type="evidence" value="ECO:0007669"/>
    <property type="project" value="TreeGrafter"/>
</dbReference>
<dbReference type="Pfam" id="PF02137">
    <property type="entry name" value="A_deamin"/>
    <property type="match status" value="1"/>
</dbReference>
<feature type="region of interest" description="Disordered" evidence="3">
    <location>
        <begin position="444"/>
        <end position="486"/>
    </location>
</feature>